<dbReference type="AlphaFoldDB" id="A0A3M7PZZ7"/>
<organism evidence="1 2">
    <name type="scientific">Brachionus plicatilis</name>
    <name type="common">Marine rotifer</name>
    <name type="synonym">Brachionus muelleri</name>
    <dbReference type="NCBI Taxonomy" id="10195"/>
    <lineage>
        <taxon>Eukaryota</taxon>
        <taxon>Metazoa</taxon>
        <taxon>Spiralia</taxon>
        <taxon>Gnathifera</taxon>
        <taxon>Rotifera</taxon>
        <taxon>Eurotatoria</taxon>
        <taxon>Monogononta</taxon>
        <taxon>Pseudotrocha</taxon>
        <taxon>Ploima</taxon>
        <taxon>Brachionidae</taxon>
        <taxon>Brachionus</taxon>
    </lineage>
</organism>
<comment type="caution">
    <text evidence="1">The sequence shown here is derived from an EMBL/GenBank/DDBJ whole genome shotgun (WGS) entry which is preliminary data.</text>
</comment>
<reference evidence="1 2" key="1">
    <citation type="journal article" date="2018" name="Sci. Rep.">
        <title>Genomic signatures of local adaptation to the degree of environmental predictability in rotifers.</title>
        <authorList>
            <person name="Franch-Gras L."/>
            <person name="Hahn C."/>
            <person name="Garcia-Roger E.M."/>
            <person name="Carmona M.J."/>
            <person name="Serra M."/>
            <person name="Gomez A."/>
        </authorList>
    </citation>
    <scope>NUCLEOTIDE SEQUENCE [LARGE SCALE GENOMIC DNA]</scope>
    <source>
        <strain evidence="1">HYR1</strain>
    </source>
</reference>
<evidence type="ECO:0000313" key="2">
    <source>
        <dbReference type="Proteomes" id="UP000276133"/>
    </source>
</evidence>
<gene>
    <name evidence="1" type="ORF">BpHYR1_048661</name>
</gene>
<protein>
    <submittedName>
        <fullName evidence="1">Uncharacterized protein</fullName>
    </submittedName>
</protein>
<name>A0A3M7PZZ7_BRAPC</name>
<dbReference type="Proteomes" id="UP000276133">
    <property type="component" value="Unassembled WGS sequence"/>
</dbReference>
<proteinExistence type="predicted"/>
<evidence type="ECO:0000313" key="1">
    <source>
        <dbReference type="EMBL" id="RNA04534.1"/>
    </source>
</evidence>
<dbReference type="EMBL" id="REGN01008061">
    <property type="protein sequence ID" value="RNA04534.1"/>
    <property type="molecule type" value="Genomic_DNA"/>
</dbReference>
<accession>A0A3M7PZZ7</accession>
<keyword evidence="2" id="KW-1185">Reference proteome</keyword>
<sequence>MTFLLTIKIKFKSKNIYYLSTKLKRLKIFLTRPESGNAKKLQFSHPLHVEKHSFFFLVHLTASLDLMLK</sequence>